<keyword evidence="2" id="KW-0732">Signal</keyword>
<accession>A0A916NG24</accession>
<feature type="signal peptide" evidence="2">
    <location>
        <begin position="1"/>
        <end position="18"/>
    </location>
</feature>
<keyword evidence="1" id="KW-1133">Transmembrane helix</keyword>
<sequence>MKHLLSFTFILLFSFCFAQQTADSLLLEKTTPKKTKEAVILTGDLIIISCSGLSKTKGTFDHISGDSIVVNVSDDNQKQIAINDIKKIKALKSGGKRFLGTTVKLLGYFGYGLTGLTLATSIASMSTNNIYGALLIFAVVPVGAASYGVVVLGDHIRGKKYKLNKKWEVKPLPIKP</sequence>
<evidence type="ECO:0000313" key="3">
    <source>
        <dbReference type="EMBL" id="CAG5079787.1"/>
    </source>
</evidence>
<keyword evidence="4" id="KW-1185">Reference proteome</keyword>
<dbReference type="KEGG" id="ptan:CRYO30217_01066"/>
<dbReference type="RefSeq" id="WP_258541285.1">
    <property type="nucleotide sequence ID" value="NZ_OU015584.1"/>
</dbReference>
<protein>
    <submittedName>
        <fullName evidence="3">Uncharacterized protein</fullName>
    </submittedName>
</protein>
<dbReference type="AlphaFoldDB" id="A0A916NG24"/>
<reference evidence="3" key="1">
    <citation type="submission" date="2021-04" db="EMBL/GenBank/DDBJ databases">
        <authorList>
            <person name="Rodrigo-Torres L."/>
            <person name="Arahal R. D."/>
            <person name="Lucena T."/>
        </authorList>
    </citation>
    <scope>NUCLEOTIDE SEQUENCE</scope>
    <source>
        <strain evidence="3">AS29M-1</strain>
    </source>
</reference>
<dbReference type="EMBL" id="OU015584">
    <property type="protein sequence ID" value="CAG5079787.1"/>
    <property type="molecule type" value="Genomic_DNA"/>
</dbReference>
<dbReference type="Proteomes" id="UP000683507">
    <property type="component" value="Chromosome"/>
</dbReference>
<evidence type="ECO:0000313" key="4">
    <source>
        <dbReference type="Proteomes" id="UP000683507"/>
    </source>
</evidence>
<proteinExistence type="predicted"/>
<feature type="transmembrane region" description="Helical" evidence="1">
    <location>
        <begin position="130"/>
        <end position="152"/>
    </location>
</feature>
<gene>
    <name evidence="3" type="ORF">CRYO30217_01066</name>
</gene>
<evidence type="ECO:0000256" key="1">
    <source>
        <dbReference type="SAM" id="Phobius"/>
    </source>
</evidence>
<feature type="chain" id="PRO_5037288004" evidence="2">
    <location>
        <begin position="19"/>
        <end position="176"/>
    </location>
</feature>
<organism evidence="3 4">
    <name type="scientific">Parvicella tangerina</name>
    <dbReference type="NCBI Taxonomy" id="2829795"/>
    <lineage>
        <taxon>Bacteria</taxon>
        <taxon>Pseudomonadati</taxon>
        <taxon>Bacteroidota</taxon>
        <taxon>Flavobacteriia</taxon>
        <taxon>Flavobacteriales</taxon>
        <taxon>Parvicellaceae</taxon>
        <taxon>Parvicella</taxon>
    </lineage>
</organism>
<keyword evidence="1" id="KW-0812">Transmembrane</keyword>
<name>A0A916NG24_9FLAO</name>
<evidence type="ECO:0000256" key="2">
    <source>
        <dbReference type="SAM" id="SignalP"/>
    </source>
</evidence>
<keyword evidence="1" id="KW-0472">Membrane</keyword>
<feature type="transmembrane region" description="Helical" evidence="1">
    <location>
        <begin position="105"/>
        <end position="124"/>
    </location>
</feature>